<sequence>MTEDLDVKKRRILFSGTMVSENLSIEKLLKTPVYRSGMNENGIRLKEEKVAISLPLFEDNLQTLLDKFGESLYFCFAVLSKSNADGWYHDAIFTMKIGSSSTWSCCWKCIQTKIERKYLKKELFYIFYA</sequence>
<name>A0A915ZFH0_9GLOM</name>
<gene>
    <name evidence="1" type="ORF">CHRIB12_LOCUS13874</name>
</gene>
<organism evidence="1 2">
    <name type="scientific">Rhizophagus irregularis</name>
    <dbReference type="NCBI Taxonomy" id="588596"/>
    <lineage>
        <taxon>Eukaryota</taxon>
        <taxon>Fungi</taxon>
        <taxon>Fungi incertae sedis</taxon>
        <taxon>Mucoromycota</taxon>
        <taxon>Glomeromycotina</taxon>
        <taxon>Glomeromycetes</taxon>
        <taxon>Glomerales</taxon>
        <taxon>Glomeraceae</taxon>
        <taxon>Rhizophagus</taxon>
    </lineage>
</organism>
<comment type="caution">
    <text evidence="1">The sequence shown here is derived from an EMBL/GenBank/DDBJ whole genome shotgun (WGS) entry which is preliminary data.</text>
</comment>
<accession>A0A915ZFH0</accession>
<evidence type="ECO:0000313" key="1">
    <source>
        <dbReference type="EMBL" id="CAB5373097.1"/>
    </source>
</evidence>
<protein>
    <submittedName>
        <fullName evidence="1">Uncharacterized protein</fullName>
    </submittedName>
</protein>
<evidence type="ECO:0000313" key="2">
    <source>
        <dbReference type="Proteomes" id="UP000684084"/>
    </source>
</evidence>
<dbReference type="EMBL" id="CAGKOT010000031">
    <property type="protein sequence ID" value="CAB5373097.1"/>
    <property type="molecule type" value="Genomic_DNA"/>
</dbReference>
<dbReference type="OrthoDB" id="2330152at2759"/>
<dbReference type="AlphaFoldDB" id="A0A915ZFH0"/>
<dbReference type="Proteomes" id="UP000684084">
    <property type="component" value="Unassembled WGS sequence"/>
</dbReference>
<reference evidence="1" key="1">
    <citation type="submission" date="2020-05" db="EMBL/GenBank/DDBJ databases">
        <authorList>
            <person name="Rincon C."/>
            <person name="Sanders R I."/>
            <person name="Robbins C."/>
            <person name="Chaturvedi A."/>
        </authorList>
    </citation>
    <scope>NUCLEOTIDE SEQUENCE</scope>
    <source>
        <strain evidence="1">CHB12</strain>
    </source>
</reference>
<proteinExistence type="predicted"/>
<dbReference type="VEuPathDB" id="FungiDB:RhiirFUN_020078"/>